<dbReference type="Pfam" id="PF12697">
    <property type="entry name" value="Abhydrolase_6"/>
    <property type="match status" value="1"/>
</dbReference>
<dbReference type="Gene3D" id="3.40.50.1820">
    <property type="entry name" value="alpha/beta hydrolase"/>
    <property type="match status" value="1"/>
</dbReference>
<reference evidence="2 3" key="1">
    <citation type="submission" date="2020-08" db="EMBL/GenBank/DDBJ databases">
        <title>Sequencing the genomes of 1000 actinobacteria strains.</title>
        <authorList>
            <person name="Klenk H.-P."/>
        </authorList>
    </citation>
    <scope>NUCLEOTIDE SEQUENCE [LARGE SCALE GENOMIC DNA]</scope>
    <source>
        <strain evidence="2 3">DSM 44230</strain>
    </source>
</reference>
<dbReference type="PANTHER" id="PTHR43798:SF33">
    <property type="entry name" value="HYDROLASE, PUTATIVE (AFU_ORTHOLOGUE AFUA_2G14860)-RELATED"/>
    <property type="match status" value="1"/>
</dbReference>
<dbReference type="InterPro" id="IPR050266">
    <property type="entry name" value="AB_hydrolase_sf"/>
</dbReference>
<proteinExistence type="predicted"/>
<dbReference type="Proteomes" id="UP000533598">
    <property type="component" value="Unassembled WGS sequence"/>
</dbReference>
<evidence type="ECO:0000259" key="1">
    <source>
        <dbReference type="Pfam" id="PF12697"/>
    </source>
</evidence>
<evidence type="ECO:0000313" key="2">
    <source>
        <dbReference type="EMBL" id="MBB4675583.1"/>
    </source>
</evidence>
<dbReference type="InterPro" id="IPR029058">
    <property type="entry name" value="AB_hydrolase_fold"/>
</dbReference>
<gene>
    <name evidence="2" type="ORF">HNR67_001701</name>
</gene>
<keyword evidence="3" id="KW-1185">Reference proteome</keyword>
<dbReference type="EMBL" id="JACHMH010000001">
    <property type="protein sequence ID" value="MBB4675583.1"/>
    <property type="molecule type" value="Genomic_DNA"/>
</dbReference>
<dbReference type="SUPFAM" id="SSF53474">
    <property type="entry name" value="alpha/beta-Hydrolases"/>
    <property type="match status" value="1"/>
</dbReference>
<dbReference type="AlphaFoldDB" id="A0A7W7C6S9"/>
<comment type="caution">
    <text evidence="2">The sequence shown here is derived from an EMBL/GenBank/DDBJ whole genome shotgun (WGS) entry which is preliminary data.</text>
</comment>
<dbReference type="PANTHER" id="PTHR43798">
    <property type="entry name" value="MONOACYLGLYCEROL LIPASE"/>
    <property type="match status" value="1"/>
</dbReference>
<organism evidence="2 3">
    <name type="scientific">Crossiella cryophila</name>
    <dbReference type="NCBI Taxonomy" id="43355"/>
    <lineage>
        <taxon>Bacteria</taxon>
        <taxon>Bacillati</taxon>
        <taxon>Actinomycetota</taxon>
        <taxon>Actinomycetes</taxon>
        <taxon>Pseudonocardiales</taxon>
        <taxon>Pseudonocardiaceae</taxon>
        <taxon>Crossiella</taxon>
    </lineage>
</organism>
<name>A0A7W7C6S9_9PSEU</name>
<dbReference type="GO" id="GO:0003824">
    <property type="term" value="F:catalytic activity"/>
    <property type="evidence" value="ECO:0007669"/>
    <property type="project" value="UniProtKB-ARBA"/>
</dbReference>
<dbReference type="RefSeq" id="WP_185001538.1">
    <property type="nucleotide sequence ID" value="NZ_BAAAUI010000040.1"/>
</dbReference>
<protein>
    <submittedName>
        <fullName evidence="2">Pimeloyl-ACP methyl ester carboxylesterase</fullName>
    </submittedName>
</protein>
<feature type="domain" description="AB hydrolase-1" evidence="1">
    <location>
        <begin position="32"/>
        <end position="286"/>
    </location>
</feature>
<dbReference type="GO" id="GO:0016020">
    <property type="term" value="C:membrane"/>
    <property type="evidence" value="ECO:0007669"/>
    <property type="project" value="TreeGrafter"/>
</dbReference>
<evidence type="ECO:0000313" key="3">
    <source>
        <dbReference type="Proteomes" id="UP000533598"/>
    </source>
</evidence>
<accession>A0A7W7C6S9</accession>
<dbReference type="InterPro" id="IPR000073">
    <property type="entry name" value="AB_hydrolase_1"/>
</dbReference>
<sequence length="295" mass="32860">MTQAAALPLGEHVRVAGRSLFTHRSGRGGPPVVFLPGASMVGLHYLNLHNRIAEHTTCVLYDRAGTGFSERIPLPRTAAEVADELRELLRVSGISGPYLLVAHSLGGVYARRFAQRYPDQVAGLVSLEGAHEDWDDYMPPELRIQHGAADAPMPEPSTEIIQRFRELITAKLADWPAEIRELLIERQLDLEWMRIGALERSNLATVFAELRRGGPIPDVPYLLYTANGIDPSQRLFLSEELLRVQGERKLAMYRALAAAAPRGEHRVLAHGSHSWLHMDQPEEVVEGILDVLKRV</sequence>